<dbReference type="Proteomes" id="UP001239111">
    <property type="component" value="Chromosome 1"/>
</dbReference>
<name>A0ACC2PR22_9HYME</name>
<organism evidence="1 2">
    <name type="scientific">Eretmocerus hayati</name>
    <dbReference type="NCBI Taxonomy" id="131215"/>
    <lineage>
        <taxon>Eukaryota</taxon>
        <taxon>Metazoa</taxon>
        <taxon>Ecdysozoa</taxon>
        <taxon>Arthropoda</taxon>
        <taxon>Hexapoda</taxon>
        <taxon>Insecta</taxon>
        <taxon>Pterygota</taxon>
        <taxon>Neoptera</taxon>
        <taxon>Endopterygota</taxon>
        <taxon>Hymenoptera</taxon>
        <taxon>Apocrita</taxon>
        <taxon>Proctotrupomorpha</taxon>
        <taxon>Chalcidoidea</taxon>
        <taxon>Aphelinidae</taxon>
        <taxon>Aphelininae</taxon>
        <taxon>Eretmocerus</taxon>
    </lineage>
</organism>
<dbReference type="EMBL" id="CM056741">
    <property type="protein sequence ID" value="KAJ8685426.1"/>
    <property type="molecule type" value="Genomic_DNA"/>
</dbReference>
<comment type="caution">
    <text evidence="1">The sequence shown here is derived from an EMBL/GenBank/DDBJ whole genome shotgun (WGS) entry which is preliminary data.</text>
</comment>
<proteinExistence type="predicted"/>
<accession>A0ACC2PR22</accession>
<protein>
    <submittedName>
        <fullName evidence="1">Uncharacterized protein</fullName>
    </submittedName>
</protein>
<sequence>MASSDSEFEGELPEEIARAARQAVEDCLPQRSKASYEQASTNFVSWKAMKRVRVTDERVLLAYMGVMSKTHAPSTSWSKWSMLKTMIQRYERIDINRYPHLKRFLKEKSAGFVSKKAKTSNDVEIKEFLTEAPNYENLDAKAVLIMAIAGALRRVGIKNIRLRDIRFEETHLVVTIPVTKTKVVRTFGVNSPLKEVIEDYIESRPQNQTHEHVFLHYRTGKCTSQVMDPEQYTGHSFRRTSATFLANAGASMTTMKRHGGWNSTAVVEGYIADSIQNKREICNQIMNNIIDEDDSDHPARNRQIKLIRFLSDSNDQPSTSAQAASTTESCRQPQASKSGQPTLSERPAAARSSIVIELDKRSISIRYPDGDIWG</sequence>
<evidence type="ECO:0000313" key="1">
    <source>
        <dbReference type="EMBL" id="KAJ8685426.1"/>
    </source>
</evidence>
<reference evidence="1" key="1">
    <citation type="submission" date="2023-04" db="EMBL/GenBank/DDBJ databases">
        <title>A chromosome-level genome assembly of the parasitoid wasp Eretmocerus hayati.</title>
        <authorList>
            <person name="Zhong Y."/>
            <person name="Liu S."/>
            <person name="Liu Y."/>
        </authorList>
    </citation>
    <scope>NUCLEOTIDE SEQUENCE</scope>
    <source>
        <strain evidence="1">ZJU_SS_LIU_2023</strain>
    </source>
</reference>
<gene>
    <name evidence="1" type="ORF">QAD02_021219</name>
</gene>
<evidence type="ECO:0000313" key="2">
    <source>
        <dbReference type="Proteomes" id="UP001239111"/>
    </source>
</evidence>
<keyword evidence="2" id="KW-1185">Reference proteome</keyword>